<keyword evidence="1" id="KW-0732">Signal</keyword>
<reference evidence="2 3" key="1">
    <citation type="submission" date="2020-04" db="EMBL/GenBank/DDBJ databases">
        <title>Rhizobium sp. S-51 isolated from soil.</title>
        <authorList>
            <person name="Dahal R.H."/>
        </authorList>
    </citation>
    <scope>NUCLEOTIDE SEQUENCE [LARGE SCALE GENOMIC DNA]</scope>
    <source>
        <strain evidence="2 3">S-51</strain>
    </source>
</reference>
<dbReference type="AlphaFoldDB" id="A0A7Y0AYR2"/>
<dbReference type="RefSeq" id="WP_169593717.1">
    <property type="nucleotide sequence ID" value="NZ_JABBGK010000003.1"/>
</dbReference>
<evidence type="ECO:0000256" key="1">
    <source>
        <dbReference type="SAM" id="SignalP"/>
    </source>
</evidence>
<evidence type="ECO:0000313" key="2">
    <source>
        <dbReference type="EMBL" id="NML75800.1"/>
    </source>
</evidence>
<keyword evidence="3" id="KW-1185">Reference proteome</keyword>
<name>A0A7Y0AYR2_9HYPH</name>
<evidence type="ECO:0000313" key="3">
    <source>
        <dbReference type="Proteomes" id="UP000541470"/>
    </source>
</evidence>
<gene>
    <name evidence="2" type="ORF">HHL25_16840</name>
</gene>
<comment type="caution">
    <text evidence="2">The sequence shown here is derived from an EMBL/GenBank/DDBJ whole genome shotgun (WGS) entry which is preliminary data.</text>
</comment>
<organism evidence="2 3">
    <name type="scientific">Rhizobium terricola</name>
    <dbReference type="NCBI Taxonomy" id="2728849"/>
    <lineage>
        <taxon>Bacteria</taxon>
        <taxon>Pseudomonadati</taxon>
        <taxon>Pseudomonadota</taxon>
        <taxon>Alphaproteobacteria</taxon>
        <taxon>Hyphomicrobiales</taxon>
        <taxon>Rhizobiaceae</taxon>
        <taxon>Rhizobium/Agrobacterium group</taxon>
        <taxon>Rhizobium</taxon>
    </lineage>
</organism>
<dbReference type="EMBL" id="JABBGK010000003">
    <property type="protein sequence ID" value="NML75800.1"/>
    <property type="molecule type" value="Genomic_DNA"/>
</dbReference>
<feature type="chain" id="PRO_5031046590" evidence="1">
    <location>
        <begin position="28"/>
        <end position="129"/>
    </location>
</feature>
<accession>A0A7Y0AYR2</accession>
<feature type="signal peptide" evidence="1">
    <location>
        <begin position="1"/>
        <end position="27"/>
    </location>
</feature>
<protein>
    <submittedName>
        <fullName evidence="2">Uncharacterized protein</fullName>
    </submittedName>
</protein>
<sequence>MVTRLARTGLIVATATFLAISSLPLAAGDYGHGPRPRLHHERSQHHQNHGDAVIGGAGLPSVVPGIGTFAGSISAVRVRGSGIYFAVEGSKSDVVGYRPPPAKIIEIEAEMEDAACAYEAGVCVIRPRN</sequence>
<proteinExistence type="predicted"/>
<dbReference type="Proteomes" id="UP000541470">
    <property type="component" value="Unassembled WGS sequence"/>
</dbReference>